<evidence type="ECO:0000256" key="2">
    <source>
        <dbReference type="ARBA" id="ARBA00004906"/>
    </source>
</evidence>
<dbReference type="PROSITE" id="PS51698">
    <property type="entry name" value="U_BOX"/>
    <property type="match status" value="1"/>
</dbReference>
<proteinExistence type="predicted"/>
<reference evidence="9 10" key="2">
    <citation type="journal article" date="2017" name="Front. Plant Sci.">
        <title>Gene Classification and Mining of Molecular Markers Useful in Red Clover (Trifolium pratense) Breeding.</title>
        <authorList>
            <person name="Istvanek J."/>
            <person name="Dluhosova J."/>
            <person name="Dluhos P."/>
            <person name="Patkova L."/>
            <person name="Nedelnik J."/>
            <person name="Repkova J."/>
        </authorList>
    </citation>
    <scope>NUCLEOTIDE SEQUENCE [LARGE SCALE GENOMIC DNA]</scope>
    <source>
        <strain evidence="10">cv. Tatra</strain>
        <tissue evidence="9">Young leaves</tissue>
    </source>
</reference>
<dbReference type="CDD" id="cd16664">
    <property type="entry name" value="RING-Ubox_PUB"/>
    <property type="match status" value="1"/>
</dbReference>
<reference evidence="9 10" key="1">
    <citation type="journal article" date="2014" name="Am. J. Bot.">
        <title>Genome assembly and annotation for red clover (Trifolium pratense; Fabaceae).</title>
        <authorList>
            <person name="Istvanek J."/>
            <person name="Jaros M."/>
            <person name="Krenek A."/>
            <person name="Repkova J."/>
        </authorList>
    </citation>
    <scope>NUCLEOTIDE SEQUENCE [LARGE SCALE GENOMIC DNA]</scope>
    <source>
        <strain evidence="10">cv. Tatra</strain>
        <tissue evidence="9">Young leaves</tissue>
    </source>
</reference>
<sequence>MANNEEQTYALKDKLKELVNTIVENDDFTVHAADEAITALSVLRDMKCSASFSHKLDRLSVSVPPQFRCPISGHVMTDPVILANGQVNVTNVPSIAAALWLQRQNYHVMVNCRKTYDRPFIQRWLNEIHKTCPQTQNVLSHSILSPNYLVHDMISRWCKEHGIELPMPIGEMDNGEVSEAHKYRLSSCKEHGIELPMPIGEIDNGEVSEAHKYRLSSLLHKLSLSTLDQKEAASELRLLSKRMPSFRTLFGDSEVIQKLLTPFSPGMACIDPELQEDLITAVLNLSIDEKNKRVFAEDEKLIAFIIDSLKSGTIQTRSNAAAAVLSLSALDINKHIIGKTGAIKYLVDLLENGHPSAMKDAASAIFNLCIAHENKARTVREGAIQVILSKIIMDHVLVDELLALLALLSSHSKAVEALGSHGAVPFLMDILRDDSVSDRSKENCVAILYIVFFNNKTKRKEIRDDEIANGTLSKLAQCGTSRAKRKACGILDRLKIAQSSTLEGLFAVNFK</sequence>
<dbReference type="InterPro" id="IPR013083">
    <property type="entry name" value="Znf_RING/FYVE/PHD"/>
</dbReference>
<evidence type="ECO:0000256" key="1">
    <source>
        <dbReference type="ARBA" id="ARBA00000900"/>
    </source>
</evidence>
<keyword evidence="4" id="KW-0808">Transferase</keyword>
<protein>
    <recommendedName>
        <fullName evidence="3">RING-type E3 ubiquitin transferase</fullName>
        <ecNumber evidence="3">2.3.2.27</ecNumber>
    </recommendedName>
</protein>
<comment type="pathway">
    <text evidence="2">Protein modification; protein ubiquitination.</text>
</comment>
<comment type="catalytic activity">
    <reaction evidence="1">
        <text>S-ubiquitinyl-[E2 ubiquitin-conjugating enzyme]-L-cysteine + [acceptor protein]-L-lysine = [E2 ubiquitin-conjugating enzyme]-L-cysteine + N(6)-ubiquitinyl-[acceptor protein]-L-lysine.</text>
        <dbReference type="EC" id="2.3.2.27"/>
    </reaction>
</comment>
<keyword evidence="5" id="KW-0677">Repeat</keyword>
<feature type="domain" description="U-box" evidence="8">
    <location>
        <begin position="62"/>
        <end position="164"/>
    </location>
</feature>
<evidence type="ECO:0000256" key="6">
    <source>
        <dbReference type="ARBA" id="ARBA00022786"/>
    </source>
</evidence>
<evidence type="ECO:0000313" key="9">
    <source>
        <dbReference type="EMBL" id="PNY00633.1"/>
    </source>
</evidence>
<dbReference type="PANTHER" id="PTHR23315">
    <property type="entry name" value="U BOX DOMAIN-CONTAINING"/>
    <property type="match status" value="1"/>
</dbReference>
<dbReference type="InterPro" id="IPR016024">
    <property type="entry name" value="ARM-type_fold"/>
</dbReference>
<dbReference type="PROSITE" id="PS50176">
    <property type="entry name" value="ARM_REPEAT"/>
    <property type="match status" value="1"/>
</dbReference>
<gene>
    <name evidence="9" type="ORF">L195_g023918</name>
</gene>
<organism evidence="9 10">
    <name type="scientific">Trifolium pratense</name>
    <name type="common">Red clover</name>
    <dbReference type="NCBI Taxonomy" id="57577"/>
    <lineage>
        <taxon>Eukaryota</taxon>
        <taxon>Viridiplantae</taxon>
        <taxon>Streptophyta</taxon>
        <taxon>Embryophyta</taxon>
        <taxon>Tracheophyta</taxon>
        <taxon>Spermatophyta</taxon>
        <taxon>Magnoliopsida</taxon>
        <taxon>eudicotyledons</taxon>
        <taxon>Gunneridae</taxon>
        <taxon>Pentapetalae</taxon>
        <taxon>rosids</taxon>
        <taxon>fabids</taxon>
        <taxon>Fabales</taxon>
        <taxon>Fabaceae</taxon>
        <taxon>Papilionoideae</taxon>
        <taxon>50 kb inversion clade</taxon>
        <taxon>NPAAA clade</taxon>
        <taxon>Hologalegina</taxon>
        <taxon>IRL clade</taxon>
        <taxon>Trifolieae</taxon>
        <taxon>Trifolium</taxon>
    </lineage>
</organism>
<evidence type="ECO:0000256" key="3">
    <source>
        <dbReference type="ARBA" id="ARBA00012483"/>
    </source>
</evidence>
<dbReference type="Gene3D" id="1.25.10.10">
    <property type="entry name" value="Leucine-rich Repeat Variant"/>
    <property type="match status" value="1"/>
</dbReference>
<feature type="repeat" description="ARM" evidence="7">
    <location>
        <begin position="341"/>
        <end position="383"/>
    </location>
</feature>
<dbReference type="Gene3D" id="3.30.40.10">
    <property type="entry name" value="Zinc/RING finger domain, C3HC4 (zinc finger)"/>
    <property type="match status" value="1"/>
</dbReference>
<dbReference type="EMBL" id="ASHM01019148">
    <property type="protein sequence ID" value="PNY00633.1"/>
    <property type="molecule type" value="Genomic_DNA"/>
</dbReference>
<evidence type="ECO:0000256" key="5">
    <source>
        <dbReference type="ARBA" id="ARBA00022737"/>
    </source>
</evidence>
<dbReference type="InterPro" id="IPR003613">
    <property type="entry name" value="Ubox_domain"/>
</dbReference>
<dbReference type="InterPro" id="IPR045210">
    <property type="entry name" value="RING-Ubox_PUB"/>
</dbReference>
<dbReference type="InterPro" id="IPR000225">
    <property type="entry name" value="Armadillo"/>
</dbReference>
<dbReference type="InterPro" id="IPR011989">
    <property type="entry name" value="ARM-like"/>
</dbReference>
<evidence type="ECO:0000256" key="4">
    <source>
        <dbReference type="ARBA" id="ARBA00022679"/>
    </source>
</evidence>
<dbReference type="GO" id="GO:0061630">
    <property type="term" value="F:ubiquitin protein ligase activity"/>
    <property type="evidence" value="ECO:0007669"/>
    <property type="project" value="UniProtKB-EC"/>
</dbReference>
<name>A0A2K3NC91_TRIPR</name>
<dbReference type="AlphaFoldDB" id="A0A2K3NC91"/>
<dbReference type="SMART" id="SM00504">
    <property type="entry name" value="Ubox"/>
    <property type="match status" value="1"/>
</dbReference>
<dbReference type="Proteomes" id="UP000236291">
    <property type="component" value="Unassembled WGS sequence"/>
</dbReference>
<dbReference type="UniPathway" id="UPA00143"/>
<accession>A0A2K3NC91</accession>
<dbReference type="EC" id="2.3.2.27" evidence="3"/>
<dbReference type="PANTHER" id="PTHR23315:SF335">
    <property type="entry name" value="RING-TYPE E3 UBIQUITIN TRANSFERASE"/>
    <property type="match status" value="1"/>
</dbReference>
<evidence type="ECO:0000259" key="8">
    <source>
        <dbReference type="PROSITE" id="PS51698"/>
    </source>
</evidence>
<evidence type="ECO:0000313" key="10">
    <source>
        <dbReference type="Proteomes" id="UP000236291"/>
    </source>
</evidence>
<dbReference type="Pfam" id="PF04564">
    <property type="entry name" value="U-box"/>
    <property type="match status" value="2"/>
</dbReference>
<comment type="caution">
    <text evidence="9">The sequence shown here is derived from an EMBL/GenBank/DDBJ whole genome shotgun (WGS) entry which is preliminary data.</text>
</comment>
<dbReference type="GO" id="GO:0016567">
    <property type="term" value="P:protein ubiquitination"/>
    <property type="evidence" value="ECO:0007669"/>
    <property type="project" value="UniProtKB-UniPathway"/>
</dbReference>
<dbReference type="SUPFAM" id="SSF48371">
    <property type="entry name" value="ARM repeat"/>
    <property type="match status" value="1"/>
</dbReference>
<dbReference type="SUPFAM" id="SSF57850">
    <property type="entry name" value="RING/U-box"/>
    <property type="match status" value="2"/>
</dbReference>
<keyword evidence="6" id="KW-0833">Ubl conjugation pathway</keyword>
<evidence type="ECO:0000256" key="7">
    <source>
        <dbReference type="PROSITE-ProRule" id="PRU00259"/>
    </source>
</evidence>